<gene>
    <name evidence="2" type="ORF">P409_35140</name>
</gene>
<evidence type="ECO:0000313" key="2">
    <source>
        <dbReference type="EMBL" id="KGM30096.1"/>
    </source>
</evidence>
<evidence type="ECO:0000313" key="3">
    <source>
        <dbReference type="Proteomes" id="UP000029995"/>
    </source>
</evidence>
<dbReference type="InterPro" id="IPR002740">
    <property type="entry name" value="EVE_domain"/>
</dbReference>
<dbReference type="AlphaFoldDB" id="A0A0A0CUE9"/>
<feature type="domain" description="EVE" evidence="1">
    <location>
        <begin position="2"/>
        <end position="132"/>
    </location>
</feature>
<dbReference type="InterPro" id="IPR047197">
    <property type="entry name" value="THYN1-like_EVE"/>
</dbReference>
<dbReference type="SUPFAM" id="SSF88697">
    <property type="entry name" value="PUA domain-like"/>
    <property type="match status" value="1"/>
</dbReference>
<organism evidence="2 3">
    <name type="scientific">Inquilinus limosus MP06</name>
    <dbReference type="NCBI Taxonomy" id="1398085"/>
    <lineage>
        <taxon>Bacteria</taxon>
        <taxon>Pseudomonadati</taxon>
        <taxon>Pseudomonadota</taxon>
        <taxon>Alphaproteobacteria</taxon>
        <taxon>Rhodospirillales</taxon>
        <taxon>Rhodospirillaceae</taxon>
        <taxon>Inquilinus</taxon>
    </lineage>
</organism>
<dbReference type="InterPro" id="IPR052181">
    <property type="entry name" value="5hmC_binding"/>
</dbReference>
<accession>A0A0A0CUE9</accession>
<dbReference type="Proteomes" id="UP000029995">
    <property type="component" value="Unassembled WGS sequence"/>
</dbReference>
<dbReference type="PANTHER" id="PTHR14087">
    <property type="entry name" value="THYMOCYTE NUCLEAR PROTEIN 1"/>
    <property type="match status" value="1"/>
</dbReference>
<sequence length="138" mass="15618">MNHWLVKSEPFKWSWDHMVKAKRTHWDGVRNYQASNNLKAMKIGDEAFFYHSNEGLEIVGIVTIVREYYPDPSDESGRFGMVDVQAARPLKTFVTLKQMKADPALSGLALIRQGRLSVSPVSDAEWTHICKLGGVSPK</sequence>
<dbReference type="Pfam" id="PF01878">
    <property type="entry name" value="EVE"/>
    <property type="match status" value="1"/>
</dbReference>
<proteinExistence type="predicted"/>
<dbReference type="CDD" id="cd21133">
    <property type="entry name" value="EVE"/>
    <property type="match status" value="1"/>
</dbReference>
<reference evidence="2 3" key="1">
    <citation type="submission" date="2014-01" db="EMBL/GenBank/DDBJ databases">
        <title>Genome sequence determination for a cystic fibrosis isolate, Inquilinus limosus.</title>
        <authorList>
            <person name="Pino M."/>
            <person name="Di Conza J."/>
            <person name="Gutkind G."/>
        </authorList>
    </citation>
    <scope>NUCLEOTIDE SEQUENCE [LARGE SCALE GENOMIC DNA]</scope>
    <source>
        <strain evidence="2 3">MP06</strain>
    </source>
</reference>
<dbReference type="RefSeq" id="WP_034849692.1">
    <property type="nucleotide sequence ID" value="NZ_JANX01001056.1"/>
</dbReference>
<dbReference type="PANTHER" id="PTHR14087:SF7">
    <property type="entry name" value="THYMOCYTE NUCLEAR PROTEIN 1"/>
    <property type="match status" value="1"/>
</dbReference>
<dbReference type="Gene3D" id="3.10.590.10">
    <property type="entry name" value="ph1033 like domains"/>
    <property type="match status" value="1"/>
</dbReference>
<name>A0A0A0CUE9_9PROT</name>
<evidence type="ECO:0000259" key="1">
    <source>
        <dbReference type="Pfam" id="PF01878"/>
    </source>
</evidence>
<dbReference type="OrthoDB" id="9791347at2"/>
<comment type="caution">
    <text evidence="2">The sequence shown here is derived from an EMBL/GenBank/DDBJ whole genome shotgun (WGS) entry which is preliminary data.</text>
</comment>
<dbReference type="EMBL" id="JANX01001056">
    <property type="protein sequence ID" value="KGM30096.1"/>
    <property type="molecule type" value="Genomic_DNA"/>
</dbReference>
<dbReference type="InterPro" id="IPR015947">
    <property type="entry name" value="PUA-like_sf"/>
</dbReference>
<protein>
    <submittedName>
        <fullName evidence="2">Ubiquinol-cytochrome C reductase</fullName>
    </submittedName>
</protein>